<dbReference type="Pfam" id="PF14203">
    <property type="entry name" value="TTRAP"/>
    <property type="match status" value="1"/>
</dbReference>
<evidence type="ECO:0000313" key="1">
    <source>
        <dbReference type="EMBL" id="KKI51842.1"/>
    </source>
</evidence>
<dbReference type="RefSeq" id="WP_046442596.1">
    <property type="nucleotide sequence ID" value="NZ_LAYJ01000061.1"/>
</dbReference>
<evidence type="ECO:0008006" key="3">
    <source>
        <dbReference type="Google" id="ProtNLM"/>
    </source>
</evidence>
<dbReference type="OrthoDB" id="9812392at2"/>
<comment type="caution">
    <text evidence="1">The sequence shown here is derived from an EMBL/GenBank/DDBJ whole genome shotgun (WGS) entry which is preliminary data.</text>
</comment>
<evidence type="ECO:0000313" key="2">
    <source>
        <dbReference type="Proteomes" id="UP000034076"/>
    </source>
</evidence>
<organism evidence="1 2">
    <name type="scientific">Christensenella hongkongensis</name>
    <dbReference type="NCBI Taxonomy" id="270498"/>
    <lineage>
        <taxon>Bacteria</taxon>
        <taxon>Bacillati</taxon>
        <taxon>Bacillota</taxon>
        <taxon>Clostridia</taxon>
        <taxon>Christensenellales</taxon>
        <taxon>Christensenellaceae</taxon>
        <taxon>Christensenella</taxon>
    </lineage>
</organism>
<protein>
    <recommendedName>
        <fullName evidence="3">Tranposon-transfer assisting protein</fullName>
    </recommendedName>
</protein>
<dbReference type="InterPro" id="IPR025468">
    <property type="entry name" value="TTRAP"/>
</dbReference>
<accession>A0A0M2NN47</accession>
<reference evidence="1 2" key="1">
    <citation type="submission" date="2015-04" db="EMBL/GenBank/DDBJ databases">
        <title>Draft genome sequence of bacteremic isolate Catabacter hongkongensis type strain HKU16T.</title>
        <authorList>
            <person name="Lau S.K."/>
            <person name="Teng J.L."/>
            <person name="Huang Y."/>
            <person name="Curreem S.O."/>
            <person name="Tsui S.K."/>
            <person name="Woo P.C."/>
        </authorList>
    </citation>
    <scope>NUCLEOTIDE SEQUENCE [LARGE SCALE GENOMIC DNA]</scope>
    <source>
        <strain evidence="1 2">HKU16</strain>
    </source>
</reference>
<dbReference type="Gene3D" id="1.10.10.1850">
    <property type="entry name" value="Sporulation protein-like"/>
    <property type="match status" value="1"/>
</dbReference>
<sequence>MEYFTVEETNIICIYDIRTRAGLLRDLRAAIMDVYDPELKEIFRTAIRKLEHLTDSEYLELAPGLVPADDLEVEA</sequence>
<dbReference type="STRING" id="270498.CHK_0655"/>
<dbReference type="InterPro" id="IPR041965">
    <property type="entry name" value="TTRAP_sf"/>
</dbReference>
<proteinExistence type="predicted"/>
<dbReference type="Proteomes" id="UP000034076">
    <property type="component" value="Unassembled WGS sequence"/>
</dbReference>
<name>A0A0M2NN47_9FIRM</name>
<dbReference type="EMBL" id="LAYJ01000061">
    <property type="protein sequence ID" value="KKI51842.1"/>
    <property type="molecule type" value="Genomic_DNA"/>
</dbReference>
<gene>
    <name evidence="1" type="ORF">CHK_0655</name>
</gene>
<dbReference type="AlphaFoldDB" id="A0A0M2NN47"/>
<keyword evidence="2" id="KW-1185">Reference proteome</keyword>